<dbReference type="Pfam" id="PF13193">
    <property type="entry name" value="AMP-binding_C"/>
    <property type="match status" value="1"/>
</dbReference>
<dbReference type="Proteomes" id="UP000287519">
    <property type="component" value="Unassembled WGS sequence"/>
</dbReference>
<keyword evidence="3" id="KW-0436">Ligase</keyword>
<evidence type="ECO:0000259" key="1">
    <source>
        <dbReference type="Pfam" id="PF00501"/>
    </source>
</evidence>
<dbReference type="EMBL" id="BHYM01000045">
    <property type="protein sequence ID" value="GCE41579.1"/>
    <property type="molecule type" value="Genomic_DNA"/>
</dbReference>
<name>A0A402CDA6_RHOWR</name>
<dbReference type="Pfam" id="PF00501">
    <property type="entry name" value="AMP-binding"/>
    <property type="match status" value="1"/>
</dbReference>
<evidence type="ECO:0000313" key="3">
    <source>
        <dbReference type="EMBL" id="GCE41579.1"/>
    </source>
</evidence>
<keyword evidence="4" id="KW-1185">Reference proteome</keyword>
<dbReference type="GO" id="GO:0016878">
    <property type="term" value="F:acid-thiol ligase activity"/>
    <property type="evidence" value="ECO:0007669"/>
    <property type="project" value="UniProtKB-ARBA"/>
</dbReference>
<organism evidence="3 4">
    <name type="scientific">Rhodococcus wratislaviensis</name>
    <name type="common">Tsukamurella wratislaviensis</name>
    <dbReference type="NCBI Taxonomy" id="44752"/>
    <lineage>
        <taxon>Bacteria</taxon>
        <taxon>Bacillati</taxon>
        <taxon>Actinomycetota</taxon>
        <taxon>Actinomycetes</taxon>
        <taxon>Mycobacteriales</taxon>
        <taxon>Nocardiaceae</taxon>
        <taxon>Rhodococcus</taxon>
    </lineage>
</organism>
<dbReference type="Gene3D" id="3.30.300.30">
    <property type="match status" value="1"/>
</dbReference>
<dbReference type="PANTHER" id="PTHR43767:SF1">
    <property type="entry name" value="NONRIBOSOMAL PEPTIDE SYNTHASE PES1 (EUROFUNG)-RELATED"/>
    <property type="match status" value="1"/>
</dbReference>
<dbReference type="OrthoDB" id="9803968at2"/>
<dbReference type="InterPro" id="IPR045851">
    <property type="entry name" value="AMP-bd_C_sf"/>
</dbReference>
<proteinExistence type="predicted"/>
<evidence type="ECO:0000313" key="4">
    <source>
        <dbReference type="Proteomes" id="UP000287519"/>
    </source>
</evidence>
<evidence type="ECO:0000259" key="2">
    <source>
        <dbReference type="Pfam" id="PF13193"/>
    </source>
</evidence>
<dbReference type="InterPro" id="IPR025110">
    <property type="entry name" value="AMP-bd_C"/>
</dbReference>
<dbReference type="InterPro" id="IPR050237">
    <property type="entry name" value="ATP-dep_AMP-bd_enzyme"/>
</dbReference>
<gene>
    <name evidence="3" type="ORF">Rhow_005238</name>
</gene>
<dbReference type="InterPro" id="IPR000873">
    <property type="entry name" value="AMP-dep_synth/lig_dom"/>
</dbReference>
<accession>A0A402CDA6</accession>
<dbReference type="SUPFAM" id="SSF56801">
    <property type="entry name" value="Acetyl-CoA synthetase-like"/>
    <property type="match status" value="1"/>
</dbReference>
<dbReference type="PANTHER" id="PTHR43767">
    <property type="entry name" value="LONG-CHAIN-FATTY-ACID--COA LIGASE"/>
    <property type="match status" value="1"/>
</dbReference>
<dbReference type="Gene3D" id="3.40.50.12780">
    <property type="entry name" value="N-terminal domain of ligase-like"/>
    <property type="match status" value="1"/>
</dbReference>
<sequence length="523" mass="55572">MEEIAQPDAFLNYGRVLRLSAMRYHDHPALEFEGEATSYVLLNEQVNAMANALAARGVTSGDRVILCAPNGPDYVRVMFALAKLGAIAVPTNTGLLGEDLAHVLHATSPRLVAAAPQYLARVRDALSLAERDGSVEVVRILPDSANAGQALEPETLSIAGFCTDEPPEPTMADSETAILLFTSGSMGTPKAVAKSYRNLTWHAINRQLSQPRHEGDRELFVLPLSGVGFGNFLLTDLMVGGTCVLEPRFDPHRTAHLLAEGDIRVAFLAPTMLMAVDAAVPGASYPSVAVLETAYEITPAQRQRISAMFPSAQIHYSYGCTEGSMARASGDAFLGDPTNVGYASGLDEYRAPAEAAGLGEIEVSGPSVMQGYLRAPGAIDASDVRGGWFATGDLGYQDANGAVHFGGRVKDMIKTGGLNVFAADVEAALAEHRSVSRVAVIGVPDEYWGEAVVAVVEFASNVEVSEGELRTHAKETLAGFKRPKTYLTVDHLPLNPGGKLAKGEIRSMIETGGARPLQSSREP</sequence>
<dbReference type="AlphaFoldDB" id="A0A402CDA6"/>
<protein>
    <submittedName>
        <fullName evidence="3">Long-chain fatty-acid-CoA ligase, Mycobacterial subgroup FadD15</fullName>
    </submittedName>
</protein>
<reference evidence="3 4" key="1">
    <citation type="submission" date="2018-11" db="EMBL/GenBank/DDBJ databases">
        <title>Microbial catabolism of amino acid.</title>
        <authorList>
            <person name="Hibi M."/>
            <person name="Ogawa J."/>
        </authorList>
    </citation>
    <scope>NUCLEOTIDE SEQUENCE [LARGE SCALE GENOMIC DNA]</scope>
    <source>
        <strain evidence="3 4">C31-06</strain>
    </source>
</reference>
<feature type="domain" description="AMP-dependent synthetase/ligase" evidence="1">
    <location>
        <begin position="20"/>
        <end position="373"/>
    </location>
</feature>
<comment type="caution">
    <text evidence="3">The sequence shown here is derived from an EMBL/GenBank/DDBJ whole genome shotgun (WGS) entry which is preliminary data.</text>
</comment>
<feature type="domain" description="AMP-binding enzyme C-terminal" evidence="2">
    <location>
        <begin position="425"/>
        <end position="499"/>
    </location>
</feature>
<dbReference type="InterPro" id="IPR042099">
    <property type="entry name" value="ANL_N_sf"/>
</dbReference>
<dbReference type="RefSeq" id="WP_124393646.1">
    <property type="nucleotide sequence ID" value="NZ_BHYM01000045.1"/>
</dbReference>